<dbReference type="OrthoDB" id="1938621at2759"/>
<dbReference type="GO" id="GO:0005739">
    <property type="term" value="C:mitochondrion"/>
    <property type="evidence" value="ECO:0007669"/>
    <property type="project" value="TreeGrafter"/>
</dbReference>
<name>A0A0C9T4S3_SPHS4</name>
<dbReference type="PANTHER" id="PTHR43011">
    <property type="entry name" value="IRON-SULFUR CLUSTER ASSEMBLY 2 HOMOLOG, MITOCHONDRIAL"/>
    <property type="match status" value="1"/>
</dbReference>
<dbReference type="PANTHER" id="PTHR43011:SF1">
    <property type="entry name" value="IRON-SULFUR CLUSTER ASSEMBLY 2 HOMOLOG, MITOCHONDRIAL"/>
    <property type="match status" value="1"/>
</dbReference>
<evidence type="ECO:0000259" key="2">
    <source>
        <dbReference type="Pfam" id="PF01521"/>
    </source>
</evidence>
<dbReference type="GO" id="GO:0051537">
    <property type="term" value="F:2 iron, 2 sulfur cluster binding"/>
    <property type="evidence" value="ECO:0007669"/>
    <property type="project" value="TreeGrafter"/>
</dbReference>
<dbReference type="GO" id="GO:0005506">
    <property type="term" value="F:iron ion binding"/>
    <property type="evidence" value="ECO:0007669"/>
    <property type="project" value="TreeGrafter"/>
</dbReference>
<evidence type="ECO:0000313" key="3">
    <source>
        <dbReference type="EMBL" id="KIJ23868.1"/>
    </source>
</evidence>
<dbReference type="InterPro" id="IPR016092">
    <property type="entry name" value="ATAP"/>
</dbReference>
<gene>
    <name evidence="3" type="ORF">M422DRAFT_39398</name>
</gene>
<dbReference type="Gene3D" id="2.60.300.12">
    <property type="entry name" value="HesB-like domain"/>
    <property type="match status" value="1"/>
</dbReference>
<dbReference type="Proteomes" id="UP000054279">
    <property type="component" value="Unassembled WGS sequence"/>
</dbReference>
<dbReference type="FunFam" id="2.60.300.12:FF:000010">
    <property type="entry name" value="Unplaced genomic scaffold supercont1.5, whole genome shotgun sequence"/>
    <property type="match status" value="1"/>
</dbReference>
<proteinExistence type="inferred from homology"/>
<evidence type="ECO:0000256" key="1">
    <source>
        <dbReference type="ARBA" id="ARBA00006718"/>
    </source>
</evidence>
<comment type="similarity">
    <text evidence="1">Belongs to the HesB/IscA family.</text>
</comment>
<dbReference type="SUPFAM" id="SSF89360">
    <property type="entry name" value="HesB-like domain"/>
    <property type="match status" value="1"/>
</dbReference>
<dbReference type="EMBL" id="KN837573">
    <property type="protein sequence ID" value="KIJ23868.1"/>
    <property type="molecule type" value="Genomic_DNA"/>
</dbReference>
<reference evidence="3 4" key="1">
    <citation type="submission" date="2014-06" db="EMBL/GenBank/DDBJ databases">
        <title>Evolutionary Origins and Diversification of the Mycorrhizal Mutualists.</title>
        <authorList>
            <consortium name="DOE Joint Genome Institute"/>
            <consortium name="Mycorrhizal Genomics Consortium"/>
            <person name="Kohler A."/>
            <person name="Kuo A."/>
            <person name="Nagy L.G."/>
            <person name="Floudas D."/>
            <person name="Copeland A."/>
            <person name="Barry K.W."/>
            <person name="Cichocki N."/>
            <person name="Veneault-Fourrey C."/>
            <person name="LaButti K."/>
            <person name="Lindquist E.A."/>
            <person name="Lipzen A."/>
            <person name="Lundell T."/>
            <person name="Morin E."/>
            <person name="Murat C."/>
            <person name="Riley R."/>
            <person name="Ohm R."/>
            <person name="Sun H."/>
            <person name="Tunlid A."/>
            <person name="Henrissat B."/>
            <person name="Grigoriev I.V."/>
            <person name="Hibbett D.S."/>
            <person name="Martin F."/>
        </authorList>
    </citation>
    <scope>NUCLEOTIDE SEQUENCE [LARGE SCALE GENOMIC DNA]</scope>
    <source>
        <strain evidence="3 4">SS14</strain>
    </source>
</reference>
<keyword evidence="4" id="KW-1185">Reference proteome</keyword>
<dbReference type="HOGENOM" id="CLU_069054_1_1_1"/>
<sequence>MQSKEPGTSRAAAVLVSAPMEDEVEDVELLPANEATLLITERAAEKLQSISTAENDPNLALRIIVESGGCHGYQYKLELTSTHEVDDYHFVHPKHQPAAILVDAVSLGLLKGSTVDFATELIGSHFRILDNPQSKGSGCGCGVSWEANF</sequence>
<dbReference type="InterPro" id="IPR000361">
    <property type="entry name" value="ATAP_core_dom"/>
</dbReference>
<feature type="domain" description="Core" evidence="2">
    <location>
        <begin position="37"/>
        <end position="141"/>
    </location>
</feature>
<dbReference type="NCBIfam" id="TIGR00049">
    <property type="entry name" value="iron-sulfur cluster assembly accessory protein"/>
    <property type="match status" value="1"/>
</dbReference>
<dbReference type="Pfam" id="PF01521">
    <property type="entry name" value="Fe-S_biosyn"/>
    <property type="match status" value="1"/>
</dbReference>
<evidence type="ECO:0000313" key="4">
    <source>
        <dbReference type="Proteomes" id="UP000054279"/>
    </source>
</evidence>
<dbReference type="GO" id="GO:0016226">
    <property type="term" value="P:iron-sulfur cluster assembly"/>
    <property type="evidence" value="ECO:0007669"/>
    <property type="project" value="InterPro"/>
</dbReference>
<accession>A0A0C9T4S3</accession>
<dbReference type="AlphaFoldDB" id="A0A0C9T4S3"/>
<dbReference type="GO" id="GO:0051539">
    <property type="term" value="F:4 iron, 4 sulfur cluster binding"/>
    <property type="evidence" value="ECO:0007669"/>
    <property type="project" value="TreeGrafter"/>
</dbReference>
<dbReference type="InterPro" id="IPR035903">
    <property type="entry name" value="HesB-like_dom_sf"/>
</dbReference>
<organism evidence="3 4">
    <name type="scientific">Sphaerobolus stellatus (strain SS14)</name>
    <dbReference type="NCBI Taxonomy" id="990650"/>
    <lineage>
        <taxon>Eukaryota</taxon>
        <taxon>Fungi</taxon>
        <taxon>Dikarya</taxon>
        <taxon>Basidiomycota</taxon>
        <taxon>Agaricomycotina</taxon>
        <taxon>Agaricomycetes</taxon>
        <taxon>Phallomycetidae</taxon>
        <taxon>Geastrales</taxon>
        <taxon>Sphaerobolaceae</taxon>
        <taxon>Sphaerobolus</taxon>
    </lineage>
</organism>
<protein>
    <recommendedName>
        <fullName evidence="2">Core domain-containing protein</fullName>
    </recommendedName>
</protein>